<protein>
    <recommendedName>
        <fullName evidence="3">homocysteine desulfhydrase</fullName>
        <ecNumber evidence="3">4.4.1.2</ecNumber>
    </recommendedName>
    <alternativeName>
        <fullName evidence="4">Homocysteine desulfhydrase</fullName>
    </alternativeName>
</protein>
<dbReference type="GO" id="GO:0005737">
    <property type="term" value="C:cytoplasm"/>
    <property type="evidence" value="ECO:0007669"/>
    <property type="project" value="TreeGrafter"/>
</dbReference>
<dbReference type="GO" id="GO:0018826">
    <property type="term" value="F:methionine gamma-lyase activity"/>
    <property type="evidence" value="ECO:0007669"/>
    <property type="project" value="UniProtKB-EC"/>
</dbReference>
<dbReference type="Pfam" id="PF01053">
    <property type="entry name" value="Cys_Met_Meta_PP"/>
    <property type="match status" value="1"/>
</dbReference>
<dbReference type="EC" id="4.4.1.2" evidence="3"/>
<name>A0A1L8RG29_9ENTE</name>
<evidence type="ECO:0000256" key="3">
    <source>
        <dbReference type="ARBA" id="ARBA00047175"/>
    </source>
</evidence>
<organism evidence="9 10">
    <name type="scientific">Enterococcus canis</name>
    <dbReference type="NCBI Taxonomy" id="214095"/>
    <lineage>
        <taxon>Bacteria</taxon>
        <taxon>Bacillati</taxon>
        <taxon>Bacillota</taxon>
        <taxon>Bacilli</taxon>
        <taxon>Lactobacillales</taxon>
        <taxon>Enterococcaceae</taxon>
        <taxon>Enterococcus</taxon>
    </lineage>
</organism>
<keyword evidence="10" id="KW-1185">Reference proteome</keyword>
<dbReference type="GO" id="GO:0019346">
    <property type="term" value="P:transsulfuration"/>
    <property type="evidence" value="ECO:0007669"/>
    <property type="project" value="InterPro"/>
</dbReference>
<comment type="caution">
    <text evidence="9">The sequence shown here is derived from an EMBL/GenBank/DDBJ whole genome shotgun (WGS) entry which is preliminary data.</text>
</comment>
<evidence type="ECO:0000256" key="2">
    <source>
        <dbReference type="ARBA" id="ARBA00022898"/>
    </source>
</evidence>
<keyword evidence="2 7" id="KW-0663">Pyridoxal phosphate</keyword>
<dbReference type="EMBL" id="JXKH01000003">
    <property type="protein sequence ID" value="OJG18729.1"/>
    <property type="molecule type" value="Genomic_DNA"/>
</dbReference>
<reference evidence="9 10" key="1">
    <citation type="submission" date="2014-12" db="EMBL/GenBank/DDBJ databases">
        <title>Draft genome sequences of 29 type strains of Enterococci.</title>
        <authorList>
            <person name="Zhong Z."/>
            <person name="Sun Z."/>
            <person name="Liu W."/>
            <person name="Zhang W."/>
            <person name="Zhang H."/>
        </authorList>
    </citation>
    <scope>NUCLEOTIDE SEQUENCE [LARGE SCALE GENOMIC DNA]</scope>
    <source>
        <strain evidence="9 10">DSM 17029</strain>
    </source>
</reference>
<dbReference type="SUPFAM" id="SSF53383">
    <property type="entry name" value="PLP-dependent transferases"/>
    <property type="match status" value="1"/>
</dbReference>
<evidence type="ECO:0000313" key="10">
    <source>
        <dbReference type="Proteomes" id="UP000181884"/>
    </source>
</evidence>
<sequence length="400" mass="44079">MTHPEENFDYYENICCEVSKEVNTDFIPMAPEIVQTSSFYFPTYEKFMDASDDEKNHYVYSRGTNPTTETLERMLAQLEGGEKCKVFASGMGAISATLFTLLQAGDHVLMVNTIYGEAVSFIQYMTKYGISADRVDVATTEDILNHLKSETKVIYFESPSSQKFELLDLDLITAIAKERGITTVIDGTWSSPLFQKPLAHGIDLVIHSLSKYIGGHSDIVGGAVIGATQLVDTIFEHGHQALGAVSSPFNSWLAIRGIRTLPVRMQHLSQAITTLLDGLAADTRIAKIFHPHCGNTDQQQLAQKYLTGYGSLFAIDLADESFDKLKVFVNSLSLVSIGVSWGGFESLALPAYKGNNLTNLQARGLSPAHIRMYLGLEHPESVLADIRQALDKAYGPMEEC</sequence>
<gene>
    <name evidence="9" type="ORF">RU97_GL001347</name>
</gene>
<dbReference type="GO" id="GO:0047982">
    <property type="term" value="F:homocysteine desulfhydrase activity"/>
    <property type="evidence" value="ECO:0007669"/>
    <property type="project" value="UniProtKB-EC"/>
</dbReference>
<dbReference type="Gene3D" id="3.40.640.10">
    <property type="entry name" value="Type I PLP-dependent aspartate aminotransferase-like (Major domain)"/>
    <property type="match status" value="1"/>
</dbReference>
<proteinExistence type="inferred from homology"/>
<accession>A0A1L8RG29</accession>
<dbReference type="GO" id="GO:0030170">
    <property type="term" value="F:pyridoxal phosphate binding"/>
    <property type="evidence" value="ECO:0007669"/>
    <property type="project" value="InterPro"/>
</dbReference>
<evidence type="ECO:0000256" key="1">
    <source>
        <dbReference type="ARBA" id="ARBA00001933"/>
    </source>
</evidence>
<evidence type="ECO:0000256" key="5">
    <source>
        <dbReference type="ARBA" id="ARBA00048780"/>
    </source>
</evidence>
<dbReference type="CDD" id="cd00614">
    <property type="entry name" value="CGS_like"/>
    <property type="match status" value="1"/>
</dbReference>
<comment type="cofactor">
    <cofactor evidence="1 8">
        <name>pyridoxal 5'-phosphate</name>
        <dbReference type="ChEBI" id="CHEBI:597326"/>
    </cofactor>
</comment>
<evidence type="ECO:0000256" key="7">
    <source>
        <dbReference type="PIRSR" id="PIRSR001434-2"/>
    </source>
</evidence>
<dbReference type="PANTHER" id="PTHR11808">
    <property type="entry name" value="TRANS-SULFURATION ENZYME FAMILY MEMBER"/>
    <property type="match status" value="1"/>
</dbReference>
<comment type="catalytic activity">
    <reaction evidence="5">
        <text>L-homocysteine + H2O = 2-oxobutanoate + hydrogen sulfide + NH4(+) + H(+)</text>
        <dbReference type="Rhea" id="RHEA:14501"/>
        <dbReference type="ChEBI" id="CHEBI:15377"/>
        <dbReference type="ChEBI" id="CHEBI:15378"/>
        <dbReference type="ChEBI" id="CHEBI:16763"/>
        <dbReference type="ChEBI" id="CHEBI:28938"/>
        <dbReference type="ChEBI" id="CHEBI:29919"/>
        <dbReference type="ChEBI" id="CHEBI:58199"/>
        <dbReference type="EC" id="4.4.1.2"/>
    </reaction>
    <physiologicalReaction direction="left-to-right" evidence="5">
        <dbReference type="Rhea" id="RHEA:14502"/>
    </physiologicalReaction>
</comment>
<evidence type="ECO:0000256" key="6">
    <source>
        <dbReference type="ARBA" id="ARBA00052699"/>
    </source>
</evidence>
<dbReference type="FunFam" id="3.40.640.10:FF:000046">
    <property type="entry name" value="Cystathionine gamma-lyase"/>
    <property type="match status" value="1"/>
</dbReference>
<dbReference type="PANTHER" id="PTHR11808:SF80">
    <property type="entry name" value="CYSTATHIONINE GAMMA-LYASE"/>
    <property type="match status" value="1"/>
</dbReference>
<evidence type="ECO:0000313" key="9">
    <source>
        <dbReference type="EMBL" id="OJG18729.1"/>
    </source>
</evidence>
<dbReference type="AlphaFoldDB" id="A0A1L8RG29"/>
<comment type="catalytic activity">
    <reaction evidence="6">
        <text>L-methionine + H2O = methanethiol + 2-oxobutanoate + NH4(+)</text>
        <dbReference type="Rhea" id="RHEA:23800"/>
        <dbReference type="ChEBI" id="CHEBI:15377"/>
        <dbReference type="ChEBI" id="CHEBI:16007"/>
        <dbReference type="ChEBI" id="CHEBI:16763"/>
        <dbReference type="ChEBI" id="CHEBI:28938"/>
        <dbReference type="ChEBI" id="CHEBI:57844"/>
        <dbReference type="EC" id="4.4.1.11"/>
    </reaction>
    <physiologicalReaction direction="left-to-right" evidence="6">
        <dbReference type="Rhea" id="RHEA:23801"/>
    </physiologicalReaction>
</comment>
<evidence type="ECO:0000256" key="4">
    <source>
        <dbReference type="ARBA" id="ARBA00047199"/>
    </source>
</evidence>
<dbReference type="InterPro" id="IPR015422">
    <property type="entry name" value="PyrdxlP-dep_Trfase_small"/>
</dbReference>
<dbReference type="InterPro" id="IPR015424">
    <property type="entry name" value="PyrdxlP-dep_Trfase"/>
</dbReference>
<feature type="modified residue" description="N6-(pyridoxal phosphate)lysine" evidence="7">
    <location>
        <position position="211"/>
    </location>
</feature>
<dbReference type="PIRSF" id="PIRSF001434">
    <property type="entry name" value="CGS"/>
    <property type="match status" value="1"/>
</dbReference>
<dbReference type="Gene3D" id="3.90.1150.10">
    <property type="entry name" value="Aspartate Aminotransferase, domain 1"/>
    <property type="match status" value="1"/>
</dbReference>
<dbReference type="InterPro" id="IPR015421">
    <property type="entry name" value="PyrdxlP-dep_Trfase_major"/>
</dbReference>
<dbReference type="Proteomes" id="UP000181884">
    <property type="component" value="Unassembled WGS sequence"/>
</dbReference>
<evidence type="ECO:0000256" key="8">
    <source>
        <dbReference type="RuleBase" id="RU362118"/>
    </source>
</evidence>
<dbReference type="STRING" id="214095.RU97_GL001347"/>
<comment type="similarity">
    <text evidence="8">Belongs to the trans-sulfuration enzymes family.</text>
</comment>
<dbReference type="InterPro" id="IPR000277">
    <property type="entry name" value="Cys/Met-Metab_PyrdxlP-dep_enz"/>
</dbReference>
<dbReference type="RefSeq" id="WP_067393910.1">
    <property type="nucleotide sequence ID" value="NZ_JXKH01000003.1"/>
</dbReference>